<name>A0A182VSC3_9DIPT</name>
<evidence type="ECO:0000256" key="1">
    <source>
        <dbReference type="SAM" id="MobiDB-lite"/>
    </source>
</evidence>
<feature type="region of interest" description="Disordered" evidence="1">
    <location>
        <begin position="122"/>
        <end position="172"/>
    </location>
</feature>
<feature type="region of interest" description="Disordered" evidence="1">
    <location>
        <begin position="1"/>
        <end position="33"/>
    </location>
</feature>
<keyword evidence="3" id="KW-1185">Reference proteome</keyword>
<proteinExistence type="predicted"/>
<dbReference type="EnsemblMetazoa" id="AMIN000964-RA">
    <property type="protein sequence ID" value="AMIN000964-PA"/>
    <property type="gene ID" value="AMIN000964"/>
</dbReference>
<reference evidence="2" key="2">
    <citation type="submission" date="2020-05" db="UniProtKB">
        <authorList>
            <consortium name="EnsemblMetazoa"/>
        </authorList>
    </citation>
    <scope>IDENTIFICATION</scope>
    <source>
        <strain evidence="2">MINIMUS1</strain>
    </source>
</reference>
<dbReference type="AlphaFoldDB" id="A0A182VSC3"/>
<organism evidence="2 3">
    <name type="scientific">Anopheles minimus</name>
    <dbReference type="NCBI Taxonomy" id="112268"/>
    <lineage>
        <taxon>Eukaryota</taxon>
        <taxon>Metazoa</taxon>
        <taxon>Ecdysozoa</taxon>
        <taxon>Arthropoda</taxon>
        <taxon>Hexapoda</taxon>
        <taxon>Insecta</taxon>
        <taxon>Pterygota</taxon>
        <taxon>Neoptera</taxon>
        <taxon>Endopterygota</taxon>
        <taxon>Diptera</taxon>
        <taxon>Nematocera</taxon>
        <taxon>Culicoidea</taxon>
        <taxon>Culicidae</taxon>
        <taxon>Anophelinae</taxon>
        <taxon>Anopheles</taxon>
    </lineage>
</organism>
<dbReference type="Proteomes" id="UP000075920">
    <property type="component" value="Unassembled WGS sequence"/>
</dbReference>
<sequence length="172" mass="19000">MIGATTVHHACKPDQPPAGPDRTERGGTTDPNCCRTKGEGWAKIFSSQRERDQPNPGDLAGSVRLGSQATINRERNEYVYRFRILVVFCRCCFRVDAFPKSGPSMGTEWWLKSPEGETIITTGNRNPPTAPRALAEAGNEGSGRSGKKRKLPFGLGRPEAKIRFRRNNGKTK</sequence>
<accession>A0A182VSC3</accession>
<dbReference type="VEuPathDB" id="VectorBase:AMIN000964"/>
<evidence type="ECO:0000313" key="2">
    <source>
        <dbReference type="EnsemblMetazoa" id="AMIN000964-PA"/>
    </source>
</evidence>
<reference evidence="3" key="1">
    <citation type="submission" date="2013-03" db="EMBL/GenBank/DDBJ databases">
        <title>The Genome Sequence of Anopheles minimus MINIMUS1.</title>
        <authorList>
            <consortium name="The Broad Institute Genomics Platform"/>
            <person name="Neafsey D.E."/>
            <person name="Walton C."/>
            <person name="Walker B."/>
            <person name="Young S.K."/>
            <person name="Zeng Q."/>
            <person name="Gargeya S."/>
            <person name="Fitzgerald M."/>
            <person name="Haas B."/>
            <person name="Abouelleil A."/>
            <person name="Allen A.W."/>
            <person name="Alvarado L."/>
            <person name="Arachchi H.M."/>
            <person name="Berlin A.M."/>
            <person name="Chapman S.B."/>
            <person name="Gainer-Dewar J."/>
            <person name="Goldberg J."/>
            <person name="Griggs A."/>
            <person name="Gujja S."/>
            <person name="Hansen M."/>
            <person name="Howarth C."/>
            <person name="Imamovic A."/>
            <person name="Ireland A."/>
            <person name="Larimer J."/>
            <person name="McCowan C."/>
            <person name="Murphy C."/>
            <person name="Pearson M."/>
            <person name="Poon T.W."/>
            <person name="Priest M."/>
            <person name="Roberts A."/>
            <person name="Saif S."/>
            <person name="Shea T."/>
            <person name="Sisk P."/>
            <person name="Sykes S."/>
            <person name="Wortman J."/>
            <person name="Nusbaum C."/>
            <person name="Birren B."/>
        </authorList>
    </citation>
    <scope>NUCLEOTIDE SEQUENCE [LARGE SCALE GENOMIC DNA]</scope>
    <source>
        <strain evidence="3">MINIMUS1</strain>
    </source>
</reference>
<evidence type="ECO:0000313" key="3">
    <source>
        <dbReference type="Proteomes" id="UP000075920"/>
    </source>
</evidence>
<feature type="compositionally biased region" description="Basic residues" evidence="1">
    <location>
        <begin position="163"/>
        <end position="172"/>
    </location>
</feature>
<protein>
    <submittedName>
        <fullName evidence="2">Uncharacterized protein</fullName>
    </submittedName>
</protein>